<dbReference type="GO" id="GO:0003676">
    <property type="term" value="F:nucleic acid binding"/>
    <property type="evidence" value="ECO:0007669"/>
    <property type="project" value="InterPro"/>
</dbReference>
<dbReference type="Gramene" id="AET2Gv20688800.8">
    <property type="protein sequence ID" value="AET2Gv20688800.8"/>
    <property type="gene ID" value="AET2Gv20688800"/>
</dbReference>
<dbReference type="AlphaFoldDB" id="A0A453C062"/>
<dbReference type="EnsemblPlants" id="AET2Gv20688800.8">
    <property type="protein sequence ID" value="AET2Gv20688800.8"/>
    <property type="gene ID" value="AET2Gv20688800"/>
</dbReference>
<dbReference type="Proteomes" id="UP000015105">
    <property type="component" value="Chromosome 2D"/>
</dbReference>
<reference evidence="2" key="3">
    <citation type="journal article" date="2017" name="Nature">
        <title>Genome sequence of the progenitor of the wheat D genome Aegilops tauschii.</title>
        <authorList>
            <person name="Luo M.C."/>
            <person name="Gu Y.Q."/>
            <person name="Puiu D."/>
            <person name="Wang H."/>
            <person name="Twardziok S.O."/>
            <person name="Deal K.R."/>
            <person name="Huo N."/>
            <person name="Zhu T."/>
            <person name="Wang L."/>
            <person name="Wang Y."/>
            <person name="McGuire P.E."/>
            <person name="Liu S."/>
            <person name="Long H."/>
            <person name="Ramasamy R.K."/>
            <person name="Rodriguez J.C."/>
            <person name="Van S.L."/>
            <person name="Yuan L."/>
            <person name="Wang Z."/>
            <person name="Xia Z."/>
            <person name="Xiao L."/>
            <person name="Anderson O.D."/>
            <person name="Ouyang S."/>
            <person name="Liang Y."/>
            <person name="Zimin A.V."/>
            <person name="Pertea G."/>
            <person name="Qi P."/>
            <person name="Bennetzen J.L."/>
            <person name="Dai X."/>
            <person name="Dawson M.W."/>
            <person name="Muller H.G."/>
            <person name="Kugler K."/>
            <person name="Rivarola-Duarte L."/>
            <person name="Spannagl M."/>
            <person name="Mayer K.F.X."/>
            <person name="Lu F.H."/>
            <person name="Bevan M.W."/>
            <person name="Leroy P."/>
            <person name="Li P."/>
            <person name="You F.M."/>
            <person name="Sun Q."/>
            <person name="Liu Z."/>
            <person name="Lyons E."/>
            <person name="Wicker T."/>
            <person name="Salzberg S.L."/>
            <person name="Devos K.M."/>
            <person name="Dvorak J."/>
        </authorList>
    </citation>
    <scope>NUCLEOTIDE SEQUENCE [LARGE SCALE GENOMIC DNA]</scope>
    <source>
        <strain evidence="2">cv. AL8/78</strain>
    </source>
</reference>
<dbReference type="GO" id="GO:0004523">
    <property type="term" value="F:RNA-DNA hybrid ribonuclease activity"/>
    <property type="evidence" value="ECO:0007669"/>
    <property type="project" value="InterPro"/>
</dbReference>
<dbReference type="Gramene" id="AET2Gv20688800.7">
    <property type="protein sequence ID" value="AET2Gv20688800.7"/>
    <property type="gene ID" value="AET2Gv20688800"/>
</dbReference>
<protein>
    <recommendedName>
        <fullName evidence="1">RNase H type-1 domain-containing protein</fullName>
    </recommendedName>
</protein>
<proteinExistence type="predicted"/>
<organism evidence="2 3">
    <name type="scientific">Aegilops tauschii subsp. strangulata</name>
    <name type="common">Goatgrass</name>
    <dbReference type="NCBI Taxonomy" id="200361"/>
    <lineage>
        <taxon>Eukaryota</taxon>
        <taxon>Viridiplantae</taxon>
        <taxon>Streptophyta</taxon>
        <taxon>Embryophyta</taxon>
        <taxon>Tracheophyta</taxon>
        <taxon>Spermatophyta</taxon>
        <taxon>Magnoliopsida</taxon>
        <taxon>Liliopsida</taxon>
        <taxon>Poales</taxon>
        <taxon>Poaceae</taxon>
        <taxon>BOP clade</taxon>
        <taxon>Pooideae</taxon>
        <taxon>Triticodae</taxon>
        <taxon>Triticeae</taxon>
        <taxon>Triticinae</taxon>
        <taxon>Aegilops</taxon>
    </lineage>
</organism>
<dbReference type="EnsemblPlants" id="AET2Gv20688800.6">
    <property type="protein sequence ID" value="AET2Gv20688800.6"/>
    <property type="gene ID" value="AET2Gv20688800"/>
</dbReference>
<evidence type="ECO:0000313" key="3">
    <source>
        <dbReference type="Proteomes" id="UP000015105"/>
    </source>
</evidence>
<feature type="domain" description="RNase H type-1" evidence="1">
    <location>
        <begin position="5"/>
        <end position="66"/>
    </location>
</feature>
<dbReference type="Gramene" id="AET2Gv20688800.6">
    <property type="protein sequence ID" value="AET2Gv20688800.6"/>
    <property type="gene ID" value="AET2Gv20688800"/>
</dbReference>
<dbReference type="Pfam" id="PF13456">
    <property type="entry name" value="RVT_3"/>
    <property type="match status" value="1"/>
</dbReference>
<accession>A0A453C062</accession>
<sequence length="68" mass="7617">MGISDPLIIEAFSLRDGVRFAAIRGLSHVIMEVDCLELVMLWKTCHNSRSIVAPILLEIGELSDNFFI</sequence>
<reference evidence="3" key="1">
    <citation type="journal article" date="2014" name="Science">
        <title>Ancient hybridizations among the ancestral genomes of bread wheat.</title>
        <authorList>
            <consortium name="International Wheat Genome Sequencing Consortium,"/>
            <person name="Marcussen T."/>
            <person name="Sandve S.R."/>
            <person name="Heier L."/>
            <person name="Spannagl M."/>
            <person name="Pfeifer M."/>
            <person name="Jakobsen K.S."/>
            <person name="Wulff B.B."/>
            <person name="Steuernagel B."/>
            <person name="Mayer K.F."/>
            <person name="Olsen O.A."/>
        </authorList>
    </citation>
    <scope>NUCLEOTIDE SEQUENCE [LARGE SCALE GENOMIC DNA]</scope>
    <source>
        <strain evidence="3">cv. AL8/78</strain>
    </source>
</reference>
<reference evidence="3" key="2">
    <citation type="journal article" date="2017" name="Nat. Plants">
        <title>The Aegilops tauschii genome reveals multiple impacts of transposons.</title>
        <authorList>
            <person name="Zhao G."/>
            <person name="Zou C."/>
            <person name="Li K."/>
            <person name="Wang K."/>
            <person name="Li T."/>
            <person name="Gao L."/>
            <person name="Zhang X."/>
            <person name="Wang H."/>
            <person name="Yang Z."/>
            <person name="Liu X."/>
            <person name="Jiang W."/>
            <person name="Mao L."/>
            <person name="Kong X."/>
            <person name="Jiao Y."/>
            <person name="Jia J."/>
        </authorList>
    </citation>
    <scope>NUCLEOTIDE SEQUENCE [LARGE SCALE GENOMIC DNA]</scope>
    <source>
        <strain evidence="3">cv. AL8/78</strain>
    </source>
</reference>
<reference evidence="2" key="5">
    <citation type="journal article" date="2021" name="G3 (Bethesda)">
        <title>Aegilops tauschii genome assembly Aet v5.0 features greater sequence contiguity and improved annotation.</title>
        <authorList>
            <person name="Wang L."/>
            <person name="Zhu T."/>
            <person name="Rodriguez J.C."/>
            <person name="Deal K.R."/>
            <person name="Dubcovsky J."/>
            <person name="McGuire P.E."/>
            <person name="Lux T."/>
            <person name="Spannagl M."/>
            <person name="Mayer K.F.X."/>
            <person name="Baldrich P."/>
            <person name="Meyers B.C."/>
            <person name="Huo N."/>
            <person name="Gu Y.Q."/>
            <person name="Zhou H."/>
            <person name="Devos K.M."/>
            <person name="Bennetzen J.L."/>
            <person name="Unver T."/>
            <person name="Budak H."/>
            <person name="Gulick P.J."/>
            <person name="Galiba G."/>
            <person name="Kalapos B."/>
            <person name="Nelson D.R."/>
            <person name="Li P."/>
            <person name="You F.M."/>
            <person name="Luo M.C."/>
            <person name="Dvorak J."/>
        </authorList>
    </citation>
    <scope>NUCLEOTIDE SEQUENCE [LARGE SCALE GENOMIC DNA]</scope>
    <source>
        <strain evidence="2">cv. AL8/78</strain>
    </source>
</reference>
<dbReference type="InterPro" id="IPR002156">
    <property type="entry name" value="RNaseH_domain"/>
</dbReference>
<name>A0A453C062_AEGTS</name>
<dbReference type="EnsemblPlants" id="AET2Gv20688800.7">
    <property type="protein sequence ID" value="AET2Gv20688800.7"/>
    <property type="gene ID" value="AET2Gv20688800"/>
</dbReference>
<evidence type="ECO:0000259" key="1">
    <source>
        <dbReference type="Pfam" id="PF13456"/>
    </source>
</evidence>
<keyword evidence="3" id="KW-1185">Reference proteome</keyword>
<reference evidence="2" key="4">
    <citation type="submission" date="2019-03" db="UniProtKB">
        <authorList>
            <consortium name="EnsemblPlants"/>
        </authorList>
    </citation>
    <scope>IDENTIFICATION</scope>
</reference>
<evidence type="ECO:0000313" key="2">
    <source>
        <dbReference type="EnsemblPlants" id="AET2Gv20688800.7"/>
    </source>
</evidence>